<dbReference type="InterPro" id="IPR001841">
    <property type="entry name" value="Znf_RING"/>
</dbReference>
<dbReference type="PROSITE" id="PS50089">
    <property type="entry name" value="ZF_RING_2"/>
    <property type="match status" value="1"/>
</dbReference>
<dbReference type="eggNOG" id="ENOG502RXRX">
    <property type="taxonomic scope" value="Eukaryota"/>
</dbReference>
<dbReference type="Proteomes" id="UP000063063">
    <property type="component" value="Chromosome 23"/>
</dbReference>
<feature type="compositionally biased region" description="Basic and acidic residues" evidence="5">
    <location>
        <begin position="397"/>
        <end position="418"/>
    </location>
</feature>
<evidence type="ECO:0000259" key="6">
    <source>
        <dbReference type="PROSITE" id="PS50089"/>
    </source>
</evidence>
<feature type="compositionally biased region" description="Low complexity" evidence="5">
    <location>
        <begin position="179"/>
        <end position="205"/>
    </location>
</feature>
<feature type="domain" description="RING-type" evidence="6">
    <location>
        <begin position="1043"/>
        <end position="1083"/>
    </location>
</feature>
<dbReference type="Gene3D" id="3.30.40.10">
    <property type="entry name" value="Zinc/RING finger domain, C3HC4 (zinc finger)"/>
    <property type="match status" value="1"/>
</dbReference>
<evidence type="ECO:0000256" key="4">
    <source>
        <dbReference type="PROSITE-ProRule" id="PRU00175"/>
    </source>
</evidence>
<dbReference type="SUPFAM" id="SSF57850">
    <property type="entry name" value="RING/U-box"/>
    <property type="match status" value="1"/>
</dbReference>
<keyword evidence="2 4" id="KW-0863">Zinc-finger</keyword>
<dbReference type="VEuPathDB" id="TriTrypDB:LPMP_230310"/>
<gene>
    <name evidence="7" type="ORF">LPMP_230310</name>
</gene>
<feature type="compositionally biased region" description="Polar residues" evidence="5">
    <location>
        <begin position="637"/>
        <end position="653"/>
    </location>
</feature>
<accession>A0A088RQT6</accession>
<dbReference type="Pfam" id="PF13445">
    <property type="entry name" value="zf-RING_UBOX"/>
    <property type="match status" value="1"/>
</dbReference>
<feature type="region of interest" description="Disordered" evidence="5">
    <location>
        <begin position="152"/>
        <end position="205"/>
    </location>
</feature>
<keyword evidence="1" id="KW-0479">Metal-binding</keyword>
<dbReference type="GO" id="GO:0008270">
    <property type="term" value="F:zinc ion binding"/>
    <property type="evidence" value="ECO:0007669"/>
    <property type="project" value="UniProtKB-KW"/>
</dbReference>
<dbReference type="PANTHER" id="PTHR25464:SF2">
    <property type="entry name" value="RING-TYPE DOMAIN-CONTAINING PROTEIN"/>
    <property type="match status" value="1"/>
</dbReference>
<evidence type="ECO:0000256" key="1">
    <source>
        <dbReference type="ARBA" id="ARBA00022723"/>
    </source>
</evidence>
<evidence type="ECO:0000313" key="8">
    <source>
        <dbReference type="Proteomes" id="UP000063063"/>
    </source>
</evidence>
<dbReference type="OrthoDB" id="265776at2759"/>
<protein>
    <recommendedName>
        <fullName evidence="6">RING-type domain-containing protein</fullName>
    </recommendedName>
</protein>
<feature type="region of interest" description="Disordered" evidence="5">
    <location>
        <begin position="42"/>
        <end position="106"/>
    </location>
</feature>
<feature type="compositionally biased region" description="Pro residues" evidence="5">
    <location>
        <begin position="163"/>
        <end position="173"/>
    </location>
</feature>
<feature type="region of interest" description="Disordered" evidence="5">
    <location>
        <begin position="621"/>
        <end position="653"/>
    </location>
</feature>
<name>A0A088RQT6_LEIPA</name>
<keyword evidence="8" id="KW-1185">Reference proteome</keyword>
<evidence type="ECO:0000256" key="2">
    <source>
        <dbReference type="ARBA" id="ARBA00022771"/>
    </source>
</evidence>
<dbReference type="InterPro" id="IPR027370">
    <property type="entry name" value="Znf-RING_euk"/>
</dbReference>
<dbReference type="PANTHER" id="PTHR25464">
    <property type="entry name" value="TRIPARTITE MOTIF-CONTAINING PROTEIN 2-LIKE PROTEIN"/>
    <property type="match status" value="1"/>
</dbReference>
<organism evidence="7 8">
    <name type="scientific">Leishmania panamensis</name>
    <dbReference type="NCBI Taxonomy" id="5679"/>
    <lineage>
        <taxon>Eukaryota</taxon>
        <taxon>Discoba</taxon>
        <taxon>Euglenozoa</taxon>
        <taxon>Kinetoplastea</taxon>
        <taxon>Metakinetoplastina</taxon>
        <taxon>Trypanosomatida</taxon>
        <taxon>Trypanosomatidae</taxon>
        <taxon>Leishmaniinae</taxon>
        <taxon>Leishmania</taxon>
        <taxon>Leishmania guyanensis species complex</taxon>
    </lineage>
</organism>
<feature type="region of interest" description="Disordered" evidence="5">
    <location>
        <begin position="397"/>
        <end position="482"/>
    </location>
</feature>
<evidence type="ECO:0000313" key="7">
    <source>
        <dbReference type="EMBL" id="AIN98482.1"/>
    </source>
</evidence>
<dbReference type="PROSITE" id="PS00518">
    <property type="entry name" value="ZF_RING_1"/>
    <property type="match status" value="1"/>
</dbReference>
<dbReference type="InterPro" id="IPR017907">
    <property type="entry name" value="Znf_RING_CS"/>
</dbReference>
<keyword evidence="3" id="KW-0862">Zinc</keyword>
<feature type="region of interest" description="Disordered" evidence="5">
    <location>
        <begin position="751"/>
        <end position="770"/>
    </location>
</feature>
<evidence type="ECO:0000256" key="5">
    <source>
        <dbReference type="SAM" id="MobiDB-lite"/>
    </source>
</evidence>
<reference evidence="7 8" key="1">
    <citation type="journal article" date="2015" name="Sci. Rep.">
        <title>The genome of Leishmania panamensis: insights into genomics of the L. (Viannia) subgenus.</title>
        <authorList>
            <person name="Llanes A."/>
            <person name="Restrepo C.M."/>
            <person name="Vecchio G.D."/>
            <person name="Anguizola F.J."/>
            <person name="Lleonart R."/>
        </authorList>
    </citation>
    <scope>NUCLEOTIDE SEQUENCE [LARGE SCALE GENOMIC DNA]</scope>
    <source>
        <strain evidence="7 8">MHOM/PA/94/PSC-1</strain>
    </source>
</reference>
<sequence>MVTSEQHMPTSDDVEPRLPAGQSVSHFMRTLDVYPVVPPHKAHETTVRPQGNAGGVSPRPCNHRTSQRQREHAWRPSCMSNFPRTPAAAAATGASPSSPTPSSVAEKSVKEAAYRLSPQEVQRRAQQVLTAQIRSLLEARLQERLHQARVAQAQWEATRRPSPSAPVPPPVPPCDTHMASAWPASASSEAAVGASTAPASAEPEPSFEEVSPLITTTMSAHGSAAGGATTRQGVTSAASAAHSTVEMPTIDVHPYSAVELVRVHRLRGVPNHNRGLFAGLSKRTFTTRSGQYTVGREGEGHRRVRSGVSGFMWEARRHSGAASGPPPRLTMRFLCTDSQMLFQWTEDADSAYAVQGENEEFDSRPDDGPMFCNASCMDDPSLGHGLKGVLEHMYGKRMTTEQRAEAVRRLRERREGRRGTSNRYPMLDGKDSNGDGHSSIGGGATTDSTSSLLAGVKDGSSGLGESGHEGRTPSNKGSRSGVVFSNMKHSLTPLHVLSPTKYEQDHLLPLADTPMLGASAMPHNCSDPPLALATPGYRISVSADGGCQRRSAGADTWDHPLLATLSLSSLSHTMTTDEAEAHRLKRNFYVAVADSRTRSRSGGGDGSVRLWGMKGRVTGAGGDHGTYGSPLAPHSASRPSILSVPSSGGQRSQVSNTVCLDMEAETTVVDGRPSTAAGGPHSGTHDTSLVDAGTSGDNSVTGGLGSGGRYDTRRNGEGVSLAAGQGTGEEFTGKEMKQHTLTPFSAVSLSATATSAQDSSLRRPRDDDDSRNLDEFLIHFPEEADHVRLRRTAKNILDGMEDMWDDDGNGRSAFLLPQFLNPNFQFPGLDDTIGAADGADGCSGHGEGSEDNYPPLTGFGVNDAELNEKFRIEAEEEYSDLIAQRDALLAEVEGQHQLLGDMGADVHYLSVGQARTGMNAEQYAITLTSEVNRYAKLHRLCLNRTLEERSQQQQGDEADAAVEHAADGFLDRFGKERTATADVGSQVCDADLCYVDAAVRSTEEQLEDLFLHEKALVNAVRLATVAVANIMTFHASLEMESTCHECFFVFDKPQTLWPCGHTFCLSCLSNMYNRRGKLICAECGSVCEVGYTPNISVELIANYQTVCRRSEADADVEPDSALAKEREAQTIEGVLRSLLNDLLSAQSSWTASPLEHSPLRLRGGA</sequence>
<dbReference type="AlphaFoldDB" id="A0A088RQT6"/>
<feature type="compositionally biased region" description="Low complexity" evidence="5">
    <location>
        <begin position="83"/>
        <end position="105"/>
    </location>
</feature>
<dbReference type="VEuPathDB" id="TriTrypDB:LPAL13_230008400"/>
<dbReference type="GeneID" id="22575235"/>
<feature type="region of interest" description="Disordered" evidence="5">
    <location>
        <begin position="671"/>
        <end position="725"/>
    </location>
</feature>
<dbReference type="EMBL" id="CP009392">
    <property type="protein sequence ID" value="AIN98482.1"/>
    <property type="molecule type" value="Genomic_DNA"/>
</dbReference>
<feature type="compositionally biased region" description="Basic and acidic residues" evidence="5">
    <location>
        <begin position="760"/>
        <end position="770"/>
    </location>
</feature>
<dbReference type="InterPro" id="IPR013083">
    <property type="entry name" value="Znf_RING/FYVE/PHD"/>
</dbReference>
<dbReference type="RefSeq" id="XP_010699189.1">
    <property type="nucleotide sequence ID" value="XM_010700887.1"/>
</dbReference>
<proteinExistence type="predicted"/>
<evidence type="ECO:0000256" key="3">
    <source>
        <dbReference type="ARBA" id="ARBA00022833"/>
    </source>
</evidence>
<dbReference type="KEGG" id="lpan:LPMP_230310"/>